<name>A0ACB6QN16_9PLEO</name>
<keyword evidence="2" id="KW-1185">Reference proteome</keyword>
<reference evidence="1" key="1">
    <citation type="journal article" date="2020" name="Stud. Mycol.">
        <title>101 Dothideomycetes genomes: a test case for predicting lifestyles and emergence of pathogens.</title>
        <authorList>
            <person name="Haridas S."/>
            <person name="Albert R."/>
            <person name="Binder M."/>
            <person name="Bloem J."/>
            <person name="Labutti K."/>
            <person name="Salamov A."/>
            <person name="Andreopoulos B."/>
            <person name="Baker S."/>
            <person name="Barry K."/>
            <person name="Bills G."/>
            <person name="Bluhm B."/>
            <person name="Cannon C."/>
            <person name="Castanera R."/>
            <person name="Culley D."/>
            <person name="Daum C."/>
            <person name="Ezra D."/>
            <person name="Gonzalez J."/>
            <person name="Henrissat B."/>
            <person name="Kuo A."/>
            <person name="Liang C."/>
            <person name="Lipzen A."/>
            <person name="Lutzoni F."/>
            <person name="Magnuson J."/>
            <person name="Mondo S."/>
            <person name="Nolan M."/>
            <person name="Ohm R."/>
            <person name="Pangilinan J."/>
            <person name="Park H.-J."/>
            <person name="Ramirez L."/>
            <person name="Alfaro M."/>
            <person name="Sun H."/>
            <person name="Tritt A."/>
            <person name="Yoshinaga Y."/>
            <person name="Zwiers L.-H."/>
            <person name="Turgeon B."/>
            <person name="Goodwin S."/>
            <person name="Spatafora J."/>
            <person name="Crous P."/>
            <person name="Grigoriev I."/>
        </authorList>
    </citation>
    <scope>NUCLEOTIDE SEQUENCE</scope>
    <source>
        <strain evidence="1">ATCC 200398</strain>
    </source>
</reference>
<dbReference type="Proteomes" id="UP000799755">
    <property type="component" value="Unassembled WGS sequence"/>
</dbReference>
<accession>A0ACB6QN16</accession>
<gene>
    <name evidence="1" type="ORF">BDR25DRAFT_374239</name>
</gene>
<organism evidence="1 2">
    <name type="scientific">Lindgomyces ingoldianus</name>
    <dbReference type="NCBI Taxonomy" id="673940"/>
    <lineage>
        <taxon>Eukaryota</taxon>
        <taxon>Fungi</taxon>
        <taxon>Dikarya</taxon>
        <taxon>Ascomycota</taxon>
        <taxon>Pezizomycotina</taxon>
        <taxon>Dothideomycetes</taxon>
        <taxon>Pleosporomycetidae</taxon>
        <taxon>Pleosporales</taxon>
        <taxon>Lindgomycetaceae</taxon>
        <taxon>Lindgomyces</taxon>
    </lineage>
</organism>
<evidence type="ECO:0000313" key="2">
    <source>
        <dbReference type="Proteomes" id="UP000799755"/>
    </source>
</evidence>
<comment type="caution">
    <text evidence="1">The sequence shown here is derived from an EMBL/GenBank/DDBJ whole genome shotgun (WGS) entry which is preliminary data.</text>
</comment>
<protein>
    <submittedName>
        <fullName evidence="1">Uncharacterized protein</fullName>
    </submittedName>
</protein>
<dbReference type="EMBL" id="MU003518">
    <property type="protein sequence ID" value="KAF2467920.1"/>
    <property type="molecule type" value="Genomic_DNA"/>
</dbReference>
<proteinExistence type="predicted"/>
<sequence>MQLDLHDSTFLLSSLLTYMSLFFIALFMLALSGYLQIFSPRRNPFIPHFPPPKQTDFLAQTYHTLSPISRRYAPSPSPTGPRSHFRCTENRTRGGPRQFGGRDWQDSSGFHPHPHYDFDPDFTDGYLAYSQRPESGFRRQTYYQASGISEFDYGFDSTSLSNGGGMLCDTVCRRWLGHKKQRHGPRCVVYNNINANNELHGNSSLHGGVLPLGGQGRGRVQKQRDPLADTDTVLAWASRCGVGDDADDKQFRRHVSCDRKGRKKSTSSEANLQPGTRTSTIGSNSRSRPRSRSRRPYHTPSQSSLPLKRPEQNIPVDVVADFRNGGDGAPPSKYLDHDKHYEKILYTDTIDAEEQNDGKARRGAQARRRQPNGNESPEPAVSDLMQ</sequence>
<evidence type="ECO:0000313" key="1">
    <source>
        <dbReference type="EMBL" id="KAF2467920.1"/>
    </source>
</evidence>